<dbReference type="Proteomes" id="UP001589896">
    <property type="component" value="Unassembled WGS sequence"/>
</dbReference>
<dbReference type="EMBL" id="JBHLTG010000005">
    <property type="protein sequence ID" value="MFC0680234.1"/>
    <property type="molecule type" value="Genomic_DNA"/>
</dbReference>
<sequence length="170" mass="19215">MNSAGSATATAEWAVSSQEWDAWRSFLDMRTFLDRELERQLQRDAGLSSADYGILTTLSTAKDRRLRARELGELLAWEKSRVSHQVSRMESRGLVERQECPEDARGTWIAITPEGRRTMLRATRDHGATLRRYFLDVLEPGELEQLAHLSKRVLGVINPSACEIAESPDA</sequence>
<dbReference type="PRINTS" id="PR00598">
    <property type="entry name" value="HTHMARR"/>
</dbReference>
<keyword evidence="3" id="KW-1185">Reference proteome</keyword>
<name>A0ABV6RTD0_9GAMM</name>
<dbReference type="PANTHER" id="PTHR33164">
    <property type="entry name" value="TRANSCRIPTIONAL REGULATOR, MARR FAMILY"/>
    <property type="match status" value="1"/>
</dbReference>
<evidence type="ECO:0000313" key="2">
    <source>
        <dbReference type="EMBL" id="MFC0680234.1"/>
    </source>
</evidence>
<organism evidence="2 3">
    <name type="scientific">Lysobacter korlensis</name>
    <dbReference type="NCBI Taxonomy" id="553636"/>
    <lineage>
        <taxon>Bacteria</taxon>
        <taxon>Pseudomonadati</taxon>
        <taxon>Pseudomonadota</taxon>
        <taxon>Gammaproteobacteria</taxon>
        <taxon>Lysobacterales</taxon>
        <taxon>Lysobacteraceae</taxon>
        <taxon>Lysobacter</taxon>
    </lineage>
</organism>
<proteinExistence type="predicted"/>
<evidence type="ECO:0000313" key="3">
    <source>
        <dbReference type="Proteomes" id="UP001589896"/>
    </source>
</evidence>
<reference evidence="2 3" key="1">
    <citation type="submission" date="2024-09" db="EMBL/GenBank/DDBJ databases">
        <authorList>
            <person name="Sun Q."/>
            <person name="Mori K."/>
        </authorList>
    </citation>
    <scope>NUCLEOTIDE SEQUENCE [LARGE SCALE GENOMIC DNA]</scope>
    <source>
        <strain evidence="2 3">KCTC 23076</strain>
    </source>
</reference>
<dbReference type="SMART" id="SM00347">
    <property type="entry name" value="HTH_MARR"/>
    <property type="match status" value="1"/>
</dbReference>
<dbReference type="SUPFAM" id="SSF46785">
    <property type="entry name" value="Winged helix' DNA-binding domain"/>
    <property type="match status" value="1"/>
</dbReference>
<accession>A0ABV6RTD0</accession>
<dbReference type="InterPro" id="IPR036388">
    <property type="entry name" value="WH-like_DNA-bd_sf"/>
</dbReference>
<comment type="caution">
    <text evidence="2">The sequence shown here is derived from an EMBL/GenBank/DDBJ whole genome shotgun (WGS) entry which is preliminary data.</text>
</comment>
<evidence type="ECO:0000259" key="1">
    <source>
        <dbReference type="PROSITE" id="PS50995"/>
    </source>
</evidence>
<dbReference type="InterPro" id="IPR000835">
    <property type="entry name" value="HTH_MarR-typ"/>
</dbReference>
<dbReference type="PROSITE" id="PS50995">
    <property type="entry name" value="HTH_MARR_2"/>
    <property type="match status" value="1"/>
</dbReference>
<dbReference type="PANTHER" id="PTHR33164:SF99">
    <property type="entry name" value="MARR FAMILY REGULATORY PROTEIN"/>
    <property type="match status" value="1"/>
</dbReference>
<feature type="domain" description="HTH marR-type" evidence="1">
    <location>
        <begin position="1"/>
        <end position="155"/>
    </location>
</feature>
<dbReference type="RefSeq" id="WP_386671793.1">
    <property type="nucleotide sequence ID" value="NZ_JBHLTG010000005.1"/>
</dbReference>
<dbReference type="Gene3D" id="1.10.10.10">
    <property type="entry name" value="Winged helix-like DNA-binding domain superfamily/Winged helix DNA-binding domain"/>
    <property type="match status" value="1"/>
</dbReference>
<gene>
    <name evidence="2" type="ORF">ACFFGH_20560</name>
</gene>
<dbReference type="InterPro" id="IPR039422">
    <property type="entry name" value="MarR/SlyA-like"/>
</dbReference>
<dbReference type="Pfam" id="PF12802">
    <property type="entry name" value="MarR_2"/>
    <property type="match status" value="1"/>
</dbReference>
<dbReference type="InterPro" id="IPR036390">
    <property type="entry name" value="WH_DNA-bd_sf"/>
</dbReference>
<protein>
    <submittedName>
        <fullName evidence="2">MarR family winged helix-turn-helix transcriptional regulator</fullName>
    </submittedName>
</protein>